<organism evidence="2 3">
    <name type="scientific">Amylolactobacillus amylotrophicus DSM 20534</name>
    <dbReference type="NCBI Taxonomy" id="1423722"/>
    <lineage>
        <taxon>Bacteria</taxon>
        <taxon>Bacillati</taxon>
        <taxon>Bacillota</taxon>
        <taxon>Bacilli</taxon>
        <taxon>Lactobacillales</taxon>
        <taxon>Lactobacillaceae</taxon>
        <taxon>Amylolactobacillus</taxon>
    </lineage>
</organism>
<feature type="chain" id="PRO_5039126056" description="Lipoprotein" evidence="1">
    <location>
        <begin position="24"/>
        <end position="178"/>
    </location>
</feature>
<accession>A0A0R1GZ55</accession>
<protein>
    <recommendedName>
        <fullName evidence="4">Lipoprotein</fullName>
    </recommendedName>
</protein>
<dbReference type="PROSITE" id="PS51257">
    <property type="entry name" value="PROKAR_LIPOPROTEIN"/>
    <property type="match status" value="1"/>
</dbReference>
<sequence length="178" mass="20046">MTPKRIFSASLILLAGLSITLVACSEKNDTGTSTTKSSSSQVSKQAVKKVSAKQQMLNKVEQTYKHAYLFNYESDEESLFHNAAFLINPDTRKAAFLFTNTHKIIEMTYETNIKPEGTSTGGWNRLTYNGTSYVWQDQFDNDDNSIFMSLEHDDTGSDFQTAYKKTISDAVNFAFDKE</sequence>
<proteinExistence type="predicted"/>
<evidence type="ECO:0000313" key="3">
    <source>
        <dbReference type="Proteomes" id="UP000050909"/>
    </source>
</evidence>
<comment type="caution">
    <text evidence="2">The sequence shown here is derived from an EMBL/GenBank/DDBJ whole genome shotgun (WGS) entry which is preliminary data.</text>
</comment>
<feature type="signal peptide" evidence="1">
    <location>
        <begin position="1"/>
        <end position="23"/>
    </location>
</feature>
<evidence type="ECO:0000313" key="2">
    <source>
        <dbReference type="EMBL" id="KRK36689.1"/>
    </source>
</evidence>
<name>A0A0R1GZ55_9LACO</name>
<gene>
    <name evidence="2" type="ORF">FC62_GL000619</name>
</gene>
<dbReference type="AlphaFoldDB" id="A0A0R1GZ55"/>
<reference evidence="2 3" key="1">
    <citation type="journal article" date="2015" name="Genome Announc.">
        <title>Expanding the biotechnology potential of lactobacilli through comparative genomics of 213 strains and associated genera.</title>
        <authorList>
            <person name="Sun Z."/>
            <person name="Harris H.M."/>
            <person name="McCann A."/>
            <person name="Guo C."/>
            <person name="Argimon S."/>
            <person name="Zhang W."/>
            <person name="Yang X."/>
            <person name="Jeffery I.B."/>
            <person name="Cooney J.C."/>
            <person name="Kagawa T.F."/>
            <person name="Liu W."/>
            <person name="Song Y."/>
            <person name="Salvetti E."/>
            <person name="Wrobel A."/>
            <person name="Rasinkangas P."/>
            <person name="Parkhill J."/>
            <person name="Rea M.C."/>
            <person name="O'Sullivan O."/>
            <person name="Ritari J."/>
            <person name="Douillard F.P."/>
            <person name="Paul Ross R."/>
            <person name="Yang R."/>
            <person name="Briner A.E."/>
            <person name="Felis G.E."/>
            <person name="de Vos W.M."/>
            <person name="Barrangou R."/>
            <person name="Klaenhammer T.R."/>
            <person name="Caufield P.W."/>
            <person name="Cui Y."/>
            <person name="Zhang H."/>
            <person name="O'Toole P.W."/>
        </authorList>
    </citation>
    <scope>NUCLEOTIDE SEQUENCE [LARGE SCALE GENOMIC DNA]</scope>
    <source>
        <strain evidence="2 3">DSM 20534</strain>
    </source>
</reference>
<dbReference type="RefSeq" id="WP_056945777.1">
    <property type="nucleotide sequence ID" value="NZ_AZCV01000011.1"/>
</dbReference>
<dbReference type="Proteomes" id="UP000050909">
    <property type="component" value="Unassembled WGS sequence"/>
</dbReference>
<keyword evidence="1" id="KW-0732">Signal</keyword>
<dbReference type="PATRIC" id="fig|1423722.3.peg.630"/>
<evidence type="ECO:0000256" key="1">
    <source>
        <dbReference type="SAM" id="SignalP"/>
    </source>
</evidence>
<dbReference type="EMBL" id="AZCV01000011">
    <property type="protein sequence ID" value="KRK36689.1"/>
    <property type="molecule type" value="Genomic_DNA"/>
</dbReference>
<evidence type="ECO:0008006" key="4">
    <source>
        <dbReference type="Google" id="ProtNLM"/>
    </source>
</evidence>
<keyword evidence="3" id="KW-1185">Reference proteome</keyword>